<keyword evidence="5" id="KW-0508">mRNA splicing</keyword>
<sequence>MSSNVGLSTPRGSGTSGYVQRNYAFVKPRNAGYGAPYPPVSSSAGELGRPFKQRQPDKQILEHDRRRVIEVKVMEERERLEDENERIEVEQQGNGKKEAEKDGDGHREEKKILSEEEIDERCEALREKLLLEMEEADDEARNGQQGNHDYSGSEEDAGRGKKGGVRLGGRDFLPPKERRQFKSYQVHEQAEAKIEESERLRKALGIKEDKETGELSSGRGYSDGRRRDWTRERY</sequence>
<proteinExistence type="inferred from homology"/>
<dbReference type="AlphaFoldDB" id="A0A4S3JA80"/>
<dbReference type="PANTHER" id="PTHR36562">
    <property type="entry name" value="SERINE/ARGININE REPETITIVE MATRIX 2"/>
    <property type="match status" value="1"/>
</dbReference>
<gene>
    <name evidence="9" type="primary">CWC21</name>
    <name evidence="9" type="ORF">ATNIH1004_010040</name>
    <name evidence="10" type="ORF">EYZ11_008529</name>
</gene>
<evidence type="ECO:0000256" key="1">
    <source>
        <dbReference type="ARBA" id="ARBA00004123"/>
    </source>
</evidence>
<keyword evidence="11" id="KW-1185">Reference proteome</keyword>
<name>A0A4S3JA80_9EURO</name>
<dbReference type="SMART" id="SM01115">
    <property type="entry name" value="cwf21"/>
    <property type="match status" value="1"/>
</dbReference>
<dbReference type="VEuPathDB" id="FungiDB:EYZ11_008529"/>
<protein>
    <submittedName>
        <fullName evidence="9">RNA-splicing factor</fullName>
    </submittedName>
</protein>
<comment type="caution">
    <text evidence="10">The sequence shown here is derived from an EMBL/GenBank/DDBJ whole genome shotgun (WGS) entry which is preliminary data.</text>
</comment>
<dbReference type="Proteomes" id="UP000324241">
    <property type="component" value="Unassembled WGS sequence"/>
</dbReference>
<evidence type="ECO:0000313" key="10">
    <source>
        <dbReference type="EMBL" id="THC91999.1"/>
    </source>
</evidence>
<feature type="compositionally biased region" description="Basic and acidic residues" evidence="7">
    <location>
        <begin position="54"/>
        <end position="63"/>
    </location>
</feature>
<evidence type="ECO:0000256" key="2">
    <source>
        <dbReference type="ARBA" id="ARBA00005954"/>
    </source>
</evidence>
<dbReference type="GO" id="GO:0008380">
    <property type="term" value="P:RNA splicing"/>
    <property type="evidence" value="ECO:0007669"/>
    <property type="project" value="UniProtKB-KW"/>
</dbReference>
<evidence type="ECO:0000313" key="9">
    <source>
        <dbReference type="EMBL" id="KAA8643273.1"/>
    </source>
</evidence>
<comment type="similarity">
    <text evidence="2">Belongs to the CWC21 family.</text>
</comment>
<dbReference type="RefSeq" id="XP_033422635.1">
    <property type="nucleotide sequence ID" value="XM_033574617.1"/>
</dbReference>
<reference evidence="9 12" key="2">
    <citation type="submission" date="2019-08" db="EMBL/GenBank/DDBJ databases">
        <title>The genome sequence of a newly discovered highly antifungal drug resistant Aspergillus species, Aspergillus tanneri NIH 1004.</title>
        <authorList>
            <person name="Mounaud S."/>
            <person name="Singh I."/>
            <person name="Joardar V."/>
            <person name="Pakala S."/>
            <person name="Pakala S."/>
            <person name="Venepally P."/>
            <person name="Chung J.K."/>
            <person name="Losada L."/>
            <person name="Nierman W.C."/>
        </authorList>
    </citation>
    <scope>NUCLEOTIDE SEQUENCE [LARGE SCALE GENOMIC DNA]</scope>
    <source>
        <strain evidence="9 12">NIH1004</strain>
    </source>
</reference>
<organism evidence="10 11">
    <name type="scientific">Aspergillus tanneri</name>
    <dbReference type="NCBI Taxonomy" id="1220188"/>
    <lineage>
        <taxon>Eukaryota</taxon>
        <taxon>Fungi</taxon>
        <taxon>Dikarya</taxon>
        <taxon>Ascomycota</taxon>
        <taxon>Pezizomycotina</taxon>
        <taxon>Eurotiomycetes</taxon>
        <taxon>Eurotiomycetidae</taxon>
        <taxon>Eurotiales</taxon>
        <taxon>Aspergillaceae</taxon>
        <taxon>Aspergillus</taxon>
        <taxon>Aspergillus subgen. Circumdati</taxon>
    </lineage>
</organism>
<reference evidence="10 11" key="1">
    <citation type="submission" date="2019-03" db="EMBL/GenBank/DDBJ databases">
        <title>The genome sequence of a newly discovered highly antifungal drug resistant Aspergillus species, Aspergillus tanneri NIH 1004.</title>
        <authorList>
            <person name="Mounaud S."/>
            <person name="Singh I."/>
            <person name="Joardar V."/>
            <person name="Pakala S."/>
            <person name="Pakala S."/>
            <person name="Venepally P."/>
            <person name="Hoover J."/>
            <person name="Nierman W."/>
            <person name="Chung J."/>
            <person name="Losada L."/>
        </authorList>
    </citation>
    <scope>NUCLEOTIDE SEQUENCE [LARGE SCALE GENOMIC DNA]</scope>
    <source>
        <strain evidence="10 11">NIH1004</strain>
    </source>
</reference>
<comment type="subcellular location">
    <subcellularLocation>
        <location evidence="1">Nucleus</location>
    </subcellularLocation>
</comment>
<feature type="region of interest" description="Disordered" evidence="7">
    <location>
        <begin position="76"/>
        <end position="234"/>
    </location>
</feature>
<feature type="domain" description="CWF21" evidence="8">
    <location>
        <begin position="61"/>
        <end position="134"/>
    </location>
</feature>
<dbReference type="InterPro" id="IPR013170">
    <property type="entry name" value="mRNA_splic_Cwf21_dom"/>
</dbReference>
<evidence type="ECO:0000313" key="12">
    <source>
        <dbReference type="Proteomes" id="UP000324241"/>
    </source>
</evidence>
<evidence type="ECO:0000256" key="4">
    <source>
        <dbReference type="ARBA" id="ARBA00022728"/>
    </source>
</evidence>
<evidence type="ECO:0000256" key="6">
    <source>
        <dbReference type="ARBA" id="ARBA00023242"/>
    </source>
</evidence>
<dbReference type="GeneID" id="54332742"/>
<dbReference type="OrthoDB" id="10267305at2759"/>
<evidence type="ECO:0000256" key="7">
    <source>
        <dbReference type="SAM" id="MobiDB-lite"/>
    </source>
</evidence>
<dbReference type="EMBL" id="SOSA01000366">
    <property type="protein sequence ID" value="THC91999.1"/>
    <property type="molecule type" value="Genomic_DNA"/>
</dbReference>
<feature type="region of interest" description="Disordered" evidence="7">
    <location>
        <begin position="36"/>
        <end position="63"/>
    </location>
</feature>
<keyword evidence="4" id="KW-0747">Spliceosome</keyword>
<evidence type="ECO:0000259" key="8">
    <source>
        <dbReference type="SMART" id="SM01115"/>
    </source>
</evidence>
<evidence type="ECO:0000256" key="3">
    <source>
        <dbReference type="ARBA" id="ARBA00022664"/>
    </source>
</evidence>
<feature type="compositionally biased region" description="Basic and acidic residues" evidence="7">
    <location>
        <begin position="188"/>
        <end position="213"/>
    </location>
</feature>
<dbReference type="EMBL" id="QUQM01000005">
    <property type="protein sequence ID" value="KAA8643273.1"/>
    <property type="molecule type" value="Genomic_DNA"/>
</dbReference>
<dbReference type="Pfam" id="PF08312">
    <property type="entry name" value="cwf21"/>
    <property type="match status" value="1"/>
</dbReference>
<evidence type="ECO:0000313" key="11">
    <source>
        <dbReference type="Proteomes" id="UP000308092"/>
    </source>
</evidence>
<keyword evidence="3" id="KW-0507">mRNA processing</keyword>
<dbReference type="STRING" id="1220188.A0A4S3JA80"/>
<dbReference type="GO" id="GO:0006397">
    <property type="term" value="P:mRNA processing"/>
    <property type="evidence" value="ECO:0007669"/>
    <property type="project" value="UniProtKB-KW"/>
</dbReference>
<keyword evidence="6" id="KW-0539">Nucleus</keyword>
<dbReference type="PANTHER" id="PTHR36562:SF5">
    <property type="entry name" value="SERINE_ARGININE REPETITIVE MATRIX 2"/>
    <property type="match status" value="1"/>
</dbReference>
<feature type="compositionally biased region" description="Basic and acidic residues" evidence="7">
    <location>
        <begin position="95"/>
        <end position="114"/>
    </location>
</feature>
<dbReference type="InterPro" id="IPR051372">
    <property type="entry name" value="CWC21"/>
</dbReference>
<dbReference type="GO" id="GO:0005681">
    <property type="term" value="C:spliceosomal complex"/>
    <property type="evidence" value="ECO:0007669"/>
    <property type="project" value="UniProtKB-KW"/>
</dbReference>
<dbReference type="CDD" id="cd21372">
    <property type="entry name" value="cwf21_CWC21-like"/>
    <property type="match status" value="1"/>
</dbReference>
<accession>A0A4S3JA80</accession>
<feature type="compositionally biased region" description="Basic and acidic residues" evidence="7">
    <location>
        <begin position="121"/>
        <end position="131"/>
    </location>
</feature>
<dbReference type="Proteomes" id="UP000308092">
    <property type="component" value="Unassembled WGS sequence"/>
</dbReference>
<feature type="compositionally biased region" description="Basic and acidic residues" evidence="7">
    <location>
        <begin position="222"/>
        <end position="234"/>
    </location>
</feature>
<evidence type="ECO:0000256" key="5">
    <source>
        <dbReference type="ARBA" id="ARBA00023187"/>
    </source>
</evidence>